<gene>
    <name evidence="1" type="ORF">NCTC10801_00165</name>
</gene>
<dbReference type="EMBL" id="UFRQ01000003">
    <property type="protein sequence ID" value="SUT87405.1"/>
    <property type="molecule type" value="Genomic_DNA"/>
</dbReference>
<proteinExistence type="predicted"/>
<sequence>MTDFVEIKSYRLNAELVNSIGSWQHLSNYSFDSLSQ</sequence>
<reference evidence="1 2" key="1">
    <citation type="submission" date="2018-06" db="EMBL/GenBank/DDBJ databases">
        <authorList>
            <consortium name="Pathogen Informatics"/>
            <person name="Doyle S."/>
        </authorList>
    </citation>
    <scope>NUCLEOTIDE SEQUENCE [LARGE SCALE GENOMIC DNA]</scope>
    <source>
        <strain evidence="1 2">NCTC10801</strain>
    </source>
</reference>
<evidence type="ECO:0000313" key="2">
    <source>
        <dbReference type="Proteomes" id="UP000254649"/>
    </source>
</evidence>
<accession>A0A380TMB2</accession>
<protein>
    <submittedName>
        <fullName evidence="1">Uncharacterized protein</fullName>
    </submittedName>
</protein>
<keyword evidence="2" id="KW-1185">Reference proteome</keyword>
<dbReference type="AlphaFoldDB" id="A0A380TMB2"/>
<name>A0A380TMB2_9PAST</name>
<evidence type="ECO:0000313" key="1">
    <source>
        <dbReference type="EMBL" id="SUT87405.1"/>
    </source>
</evidence>
<organism evidence="1 2">
    <name type="scientific">[Actinobacillus] rossii</name>
    <dbReference type="NCBI Taxonomy" id="123820"/>
    <lineage>
        <taxon>Bacteria</taxon>
        <taxon>Pseudomonadati</taxon>
        <taxon>Pseudomonadota</taxon>
        <taxon>Gammaproteobacteria</taxon>
        <taxon>Pasteurellales</taxon>
        <taxon>Pasteurellaceae</taxon>
    </lineage>
</organism>
<dbReference type="Proteomes" id="UP000254649">
    <property type="component" value="Unassembled WGS sequence"/>
</dbReference>